<dbReference type="Proteomes" id="UP000091857">
    <property type="component" value="Chromosome 18"/>
</dbReference>
<dbReference type="EMBL" id="CM004404">
    <property type="protein sequence ID" value="KAG8633060.1"/>
    <property type="molecule type" value="Genomic_DNA"/>
</dbReference>
<reference evidence="2" key="1">
    <citation type="journal article" date="2016" name="Nat. Biotechnol.">
        <title>Sequencing wild and cultivated cassava and related species reveals extensive interspecific hybridization and genetic diversity.</title>
        <authorList>
            <person name="Bredeson J.V."/>
            <person name="Lyons J.B."/>
            <person name="Prochnik S.E."/>
            <person name="Wu G.A."/>
            <person name="Ha C.M."/>
            <person name="Edsinger-Gonzales E."/>
            <person name="Grimwood J."/>
            <person name="Schmutz J."/>
            <person name="Rabbi I.Y."/>
            <person name="Egesi C."/>
            <person name="Nauluvula P."/>
            <person name="Lebot V."/>
            <person name="Ndunguru J."/>
            <person name="Mkamilo G."/>
            <person name="Bart R.S."/>
            <person name="Setter T.L."/>
            <person name="Gleadow R.M."/>
            <person name="Kulakow P."/>
            <person name="Ferguson M.E."/>
            <person name="Rounsley S."/>
            <person name="Rokhsar D.S."/>
        </authorList>
    </citation>
    <scope>NUCLEOTIDE SEQUENCE [LARGE SCALE GENOMIC DNA]</scope>
    <source>
        <strain evidence="2">cv. AM560-2</strain>
    </source>
</reference>
<protein>
    <submittedName>
        <fullName evidence="1">Uncharacterized protein</fullName>
    </submittedName>
</protein>
<organism evidence="1 2">
    <name type="scientific">Manihot esculenta</name>
    <name type="common">Cassava</name>
    <name type="synonym">Jatropha manihot</name>
    <dbReference type="NCBI Taxonomy" id="3983"/>
    <lineage>
        <taxon>Eukaryota</taxon>
        <taxon>Viridiplantae</taxon>
        <taxon>Streptophyta</taxon>
        <taxon>Embryophyta</taxon>
        <taxon>Tracheophyta</taxon>
        <taxon>Spermatophyta</taxon>
        <taxon>Magnoliopsida</taxon>
        <taxon>eudicotyledons</taxon>
        <taxon>Gunneridae</taxon>
        <taxon>Pentapetalae</taxon>
        <taxon>rosids</taxon>
        <taxon>fabids</taxon>
        <taxon>Malpighiales</taxon>
        <taxon>Euphorbiaceae</taxon>
        <taxon>Crotonoideae</taxon>
        <taxon>Manihoteae</taxon>
        <taxon>Manihot</taxon>
    </lineage>
</organism>
<accession>A0ACB7FZ02</accession>
<name>A0ACB7FZ02_MANES</name>
<sequence>MALMSRLQRSYLETTKGSSLFRSVAALDSGGGGSTCTLALSGKSSAKKELAQSLTKNIAIKIPDNTEVSILLESEIAKLDKEDPFNVELFFNSLSTSGFDRFLFWSLRLTSTHDVLPIGTACVADFQYKGRGWKLSVVLFTAQMEDGRVVPLLQHVVSLAVTEATKDLCHRKALQFLDVKRKWPNDLYLNDLKVDGVLCTSTYKSKKFIVSAGLSVSN</sequence>
<gene>
    <name evidence="1" type="ORF">MANES_18G073729v8</name>
</gene>
<proteinExistence type="predicted"/>
<evidence type="ECO:0000313" key="2">
    <source>
        <dbReference type="Proteomes" id="UP000091857"/>
    </source>
</evidence>
<evidence type="ECO:0000313" key="1">
    <source>
        <dbReference type="EMBL" id="KAG8633060.1"/>
    </source>
</evidence>
<comment type="caution">
    <text evidence="1">The sequence shown here is derived from an EMBL/GenBank/DDBJ whole genome shotgun (WGS) entry which is preliminary data.</text>
</comment>
<keyword evidence="2" id="KW-1185">Reference proteome</keyword>